<sequence length="766" mass="87463">MPPGSSNFNKFGSPNLRSSAPTRRQTRSVYNSLPATSPRKSMDPPKPPSPRKKRLEQRQKRNSEKVEDVADDETEVLANQMSLVDAVDDNQQATSSSSQSAVPPPPPSKPIAKYRNPGRNVANPASEYYSRKAYRSVLNGEDMDQEKDEPQIDGAARQAQITDTWRQEYSLGTQELAHPDYLPKTVVVDDDFVLRPKEPYIPPTKLVYCDDQAAYYDSKYFEKEDSYDPAHYDITAHDTMWIKKLNELRPLANDQPYLTVETFVKIMKALEIDTFKNIHNNLLDALHAVYIRHEKEEDIEKTECDVCRVKDCNENDEMIFCDMCNTCMHMLCAGIIEVQKDKDFICQKCQITNNPAHPCVLCPALGGSMTYDSTKTKWAHHVCALFTPEVLFGDPELRAPITGLEQIPTFRYQQLCCICDTRQGACITCSTHGCNETYHVCCALRAGCSVQVVENGSSYTISHCHRHSPHGEQRGIVIDEEFRDEKNPWLAKLEARFYVMTNYEKLAESLGIEEIVVSDVYEFWKQKRLKKRGPLIPHLHDVIRIQPVIDRAAQKVALDLDKAYNKAGISVGSLPYCVLPRNYFFRPAALMVTELRQTYLKRADEIFTRDITMTAMCMDREVMKHDLIKANIDQIRIARKMMKANCDDPLLMRAVFPEVREDEIQKAMKSPRKRMFAAKLNAYTREPFELEFKKPTSTPSPIKRKCQPSSPPLPKEKSADPPLQKSPLRPRNHHNQLPASRNLSSGIQNSFAVPQVPPRNKKMQKL</sequence>
<organism evidence="9">
    <name type="scientific">Caenorhabditis brenneri</name>
    <name type="common">Nematode worm</name>
    <dbReference type="NCBI Taxonomy" id="135651"/>
    <lineage>
        <taxon>Eukaryota</taxon>
        <taxon>Metazoa</taxon>
        <taxon>Ecdysozoa</taxon>
        <taxon>Nematoda</taxon>
        <taxon>Chromadorea</taxon>
        <taxon>Rhabditida</taxon>
        <taxon>Rhabditina</taxon>
        <taxon>Rhabditomorpha</taxon>
        <taxon>Rhabditoidea</taxon>
        <taxon>Rhabditidae</taxon>
        <taxon>Peloderinae</taxon>
        <taxon>Caenorhabditis</taxon>
    </lineage>
</organism>
<keyword evidence="2 4" id="KW-0863">Zinc-finger</keyword>
<dbReference type="EMBL" id="GL379849">
    <property type="protein sequence ID" value="EGT55021.1"/>
    <property type="molecule type" value="Genomic_DNA"/>
</dbReference>
<evidence type="ECO:0000256" key="1">
    <source>
        <dbReference type="ARBA" id="ARBA00022723"/>
    </source>
</evidence>
<gene>
    <name evidence="8" type="ORF">CAEBREN_31536</name>
</gene>
<feature type="region of interest" description="Disordered" evidence="5">
    <location>
        <begin position="1"/>
        <end position="127"/>
    </location>
</feature>
<dbReference type="Gene3D" id="3.30.40.10">
    <property type="entry name" value="Zinc/RING finger domain, C3HC4 (zinc finger)"/>
    <property type="match status" value="2"/>
</dbReference>
<dbReference type="FunCoup" id="G0N7Y2">
    <property type="interactions" value="1198"/>
</dbReference>
<reference evidence="9" key="1">
    <citation type="submission" date="2011-07" db="EMBL/GenBank/DDBJ databases">
        <authorList>
            <consortium name="Caenorhabditis brenneri Sequencing and Analysis Consortium"/>
            <person name="Wilson R.K."/>
        </authorList>
    </citation>
    <scope>NUCLEOTIDE SEQUENCE [LARGE SCALE GENOMIC DNA]</scope>
    <source>
        <strain evidence="9">PB2801</strain>
    </source>
</reference>
<dbReference type="PANTHER" id="PTHR13793:SF143">
    <property type="entry name" value="PHD-TYPE DOMAIN-CONTAINING PROTEIN"/>
    <property type="match status" value="1"/>
</dbReference>
<accession>G0N7Y2</accession>
<dbReference type="Pfam" id="PF13832">
    <property type="entry name" value="zf-HC5HC2H_2"/>
    <property type="match status" value="1"/>
</dbReference>
<dbReference type="OrthoDB" id="20839at2759"/>
<dbReference type="InterPro" id="IPR011011">
    <property type="entry name" value="Znf_FYVE_PHD"/>
</dbReference>
<keyword evidence="3" id="KW-0862">Zinc</keyword>
<evidence type="ECO:0000313" key="8">
    <source>
        <dbReference type="EMBL" id="EGT55021.1"/>
    </source>
</evidence>
<evidence type="ECO:0000313" key="9">
    <source>
        <dbReference type="Proteomes" id="UP000008068"/>
    </source>
</evidence>
<dbReference type="SUPFAM" id="SSF57903">
    <property type="entry name" value="FYVE/PHD zinc finger"/>
    <property type="match status" value="1"/>
</dbReference>
<feature type="region of interest" description="Disordered" evidence="5">
    <location>
        <begin position="691"/>
        <end position="766"/>
    </location>
</feature>
<dbReference type="InterPro" id="IPR001965">
    <property type="entry name" value="Znf_PHD"/>
</dbReference>
<feature type="domain" description="PHD-type" evidence="7">
    <location>
        <begin position="356"/>
        <end position="468"/>
    </location>
</feature>
<feature type="compositionally biased region" description="Polar residues" evidence="5">
    <location>
        <begin position="735"/>
        <end position="752"/>
    </location>
</feature>
<proteinExistence type="predicted"/>
<dbReference type="STRING" id="135651.G0N7Y2"/>
<feature type="compositionally biased region" description="Polar residues" evidence="5">
    <location>
        <begin position="1"/>
        <end position="35"/>
    </location>
</feature>
<keyword evidence="9" id="KW-1185">Reference proteome</keyword>
<dbReference type="eggNOG" id="KOG0954">
    <property type="taxonomic scope" value="Eukaryota"/>
</dbReference>
<keyword evidence="1" id="KW-0479">Metal-binding</keyword>
<dbReference type="SMART" id="SM00249">
    <property type="entry name" value="PHD"/>
    <property type="match status" value="2"/>
</dbReference>
<evidence type="ECO:0000256" key="4">
    <source>
        <dbReference type="PROSITE-ProRule" id="PRU00146"/>
    </source>
</evidence>
<dbReference type="PANTHER" id="PTHR13793">
    <property type="entry name" value="PHD FINGER PROTEINS"/>
    <property type="match status" value="1"/>
</dbReference>
<protein>
    <submittedName>
        <fullName evidence="8">Uncharacterized protein</fullName>
    </submittedName>
</protein>
<dbReference type="InterPro" id="IPR050701">
    <property type="entry name" value="Histone_Mod_Regulator"/>
</dbReference>
<dbReference type="GO" id="GO:0006357">
    <property type="term" value="P:regulation of transcription by RNA polymerase II"/>
    <property type="evidence" value="ECO:0007669"/>
    <property type="project" value="TreeGrafter"/>
</dbReference>
<feature type="domain" description="PHD-type" evidence="6">
    <location>
        <begin position="301"/>
        <end position="352"/>
    </location>
</feature>
<evidence type="ECO:0000259" key="7">
    <source>
        <dbReference type="PROSITE" id="PS51805"/>
    </source>
</evidence>
<dbReference type="InParanoid" id="G0N7Y2"/>
<dbReference type="InterPro" id="IPR013083">
    <property type="entry name" value="Znf_RING/FYVE/PHD"/>
</dbReference>
<evidence type="ECO:0000256" key="5">
    <source>
        <dbReference type="SAM" id="MobiDB-lite"/>
    </source>
</evidence>
<feature type="compositionally biased region" description="Basic and acidic residues" evidence="5">
    <location>
        <begin position="56"/>
        <end position="68"/>
    </location>
</feature>
<dbReference type="HOGENOM" id="CLU_364566_0_0_1"/>
<name>G0N7Y2_CAEBE</name>
<evidence type="ECO:0000259" key="6">
    <source>
        <dbReference type="PROSITE" id="PS50016"/>
    </source>
</evidence>
<dbReference type="InterPro" id="IPR034732">
    <property type="entry name" value="EPHD"/>
</dbReference>
<evidence type="ECO:0000256" key="3">
    <source>
        <dbReference type="ARBA" id="ARBA00022833"/>
    </source>
</evidence>
<dbReference type="Pfam" id="PF13831">
    <property type="entry name" value="PHD_2"/>
    <property type="match status" value="1"/>
</dbReference>
<evidence type="ECO:0000256" key="2">
    <source>
        <dbReference type="ARBA" id="ARBA00022771"/>
    </source>
</evidence>
<dbReference type="Proteomes" id="UP000008068">
    <property type="component" value="Unassembled WGS sequence"/>
</dbReference>
<dbReference type="PROSITE" id="PS50016">
    <property type="entry name" value="ZF_PHD_2"/>
    <property type="match status" value="1"/>
</dbReference>
<dbReference type="PROSITE" id="PS51805">
    <property type="entry name" value="EPHD"/>
    <property type="match status" value="1"/>
</dbReference>
<dbReference type="GO" id="GO:0008270">
    <property type="term" value="F:zinc ion binding"/>
    <property type="evidence" value="ECO:0007669"/>
    <property type="project" value="UniProtKB-KW"/>
</dbReference>
<dbReference type="InterPro" id="IPR019787">
    <property type="entry name" value="Znf_PHD-finger"/>
</dbReference>
<dbReference type="AlphaFoldDB" id="G0N7Y2"/>